<comment type="caution">
    <text evidence="9">The sequence shown here is derived from an EMBL/GenBank/DDBJ whole genome shotgun (WGS) entry which is preliminary data.</text>
</comment>
<keyword evidence="3 9" id="KW-0808">Transferase</keyword>
<protein>
    <submittedName>
        <fullName evidence="9">UDP-GlcNAc:undecaprenyl-phosphate GlcNAc-1-phosphate transferase</fullName>
    </submittedName>
</protein>
<feature type="binding site" evidence="7">
    <location>
        <position position="139"/>
    </location>
    <ligand>
        <name>Mg(2+)</name>
        <dbReference type="ChEBI" id="CHEBI:18420"/>
    </ligand>
</feature>
<dbReference type="GO" id="GO:0071555">
    <property type="term" value="P:cell wall organization"/>
    <property type="evidence" value="ECO:0007669"/>
    <property type="project" value="TreeGrafter"/>
</dbReference>
<keyword evidence="6 8" id="KW-0472">Membrane</keyword>
<keyword evidence="2" id="KW-1003">Cell membrane</keyword>
<feature type="transmembrane region" description="Helical" evidence="8">
    <location>
        <begin position="143"/>
        <end position="160"/>
    </location>
</feature>
<feature type="transmembrane region" description="Helical" evidence="8">
    <location>
        <begin position="103"/>
        <end position="131"/>
    </location>
</feature>
<keyword evidence="7" id="KW-0479">Metal-binding</keyword>
<keyword evidence="5 8" id="KW-1133">Transmembrane helix</keyword>
<feature type="transmembrane region" description="Helical" evidence="8">
    <location>
        <begin position="195"/>
        <end position="218"/>
    </location>
</feature>
<feature type="binding site" evidence="7">
    <location>
        <position position="192"/>
    </location>
    <ligand>
        <name>Mg(2+)</name>
        <dbReference type="ChEBI" id="CHEBI:18420"/>
    </ligand>
</feature>
<proteinExistence type="predicted"/>
<dbReference type="CDD" id="cd06853">
    <property type="entry name" value="GT_WecA_like"/>
    <property type="match status" value="1"/>
</dbReference>
<dbReference type="GO" id="GO:0016780">
    <property type="term" value="F:phosphotransferase activity, for other substituted phosphate groups"/>
    <property type="evidence" value="ECO:0007669"/>
    <property type="project" value="InterPro"/>
</dbReference>
<evidence type="ECO:0000256" key="3">
    <source>
        <dbReference type="ARBA" id="ARBA00022679"/>
    </source>
</evidence>
<organism evidence="9 10">
    <name type="scientific">Aminivibrio pyruvatiphilus</name>
    <dbReference type="NCBI Taxonomy" id="1005740"/>
    <lineage>
        <taxon>Bacteria</taxon>
        <taxon>Thermotogati</taxon>
        <taxon>Synergistota</taxon>
        <taxon>Synergistia</taxon>
        <taxon>Synergistales</taxon>
        <taxon>Aminobacteriaceae</taxon>
        <taxon>Aminivibrio</taxon>
    </lineage>
</organism>
<dbReference type="PANTHER" id="PTHR22926:SF3">
    <property type="entry name" value="UNDECAPRENYL-PHOSPHATE ALPHA-N-ACETYLGLUCOSAMINYL 1-PHOSPHATE TRANSFERASE"/>
    <property type="match status" value="1"/>
</dbReference>
<comment type="subcellular location">
    <subcellularLocation>
        <location evidence="1">Cell membrane</location>
        <topology evidence="1">Multi-pass membrane protein</topology>
    </subcellularLocation>
</comment>
<gene>
    <name evidence="9" type="ORF">C8D99_1242</name>
</gene>
<dbReference type="GO" id="GO:0009103">
    <property type="term" value="P:lipopolysaccharide biosynthetic process"/>
    <property type="evidence" value="ECO:0007669"/>
    <property type="project" value="TreeGrafter"/>
</dbReference>
<keyword evidence="10" id="KW-1185">Reference proteome</keyword>
<dbReference type="InterPro" id="IPR000715">
    <property type="entry name" value="Glycosyl_transferase_4"/>
</dbReference>
<dbReference type="GO" id="GO:0005886">
    <property type="term" value="C:plasma membrane"/>
    <property type="evidence" value="ECO:0007669"/>
    <property type="project" value="UniProtKB-SubCell"/>
</dbReference>
<evidence type="ECO:0000256" key="8">
    <source>
        <dbReference type="SAM" id="Phobius"/>
    </source>
</evidence>
<comment type="cofactor">
    <cofactor evidence="7">
        <name>Mg(2+)</name>
        <dbReference type="ChEBI" id="CHEBI:18420"/>
    </cofactor>
</comment>
<sequence>MEFALKNFFVAAPLLLLWGLCITPLSISLANRYRIVDHPGERKIHTSVTPRGAGIVLWLGFLLWCLFAAGEHPVVRFIGTGSTMVFLSGYRDDMKSLAPLVRLGIHLLAAILFLVSVQLPPAHLAVCLFWITGMTNAYNLIDGANGLCLLMFISACLLSSPLGNTTVFLSLACLAGGVLYWNFPKARTFLGDGGTTLLGYLFSCFFIYTVAPGLGAVGVIELPFLLLLAGGVPVADTLFAILRRVWKGRSPFLPDRGHIHHRLLDRGITPFWTVVLLAFVQCLVVGSGVFLFTARLS</sequence>
<reference evidence="9 10" key="1">
    <citation type="submission" date="2019-03" db="EMBL/GenBank/DDBJ databases">
        <title>Genomic Encyclopedia of Type Strains, Phase IV (KMG-IV): sequencing the most valuable type-strain genomes for metagenomic binning, comparative biology and taxonomic classification.</title>
        <authorList>
            <person name="Goeker M."/>
        </authorList>
    </citation>
    <scope>NUCLEOTIDE SEQUENCE [LARGE SCALE GENOMIC DNA]</scope>
    <source>
        <strain evidence="9 10">DSM 25964</strain>
    </source>
</reference>
<feature type="transmembrane region" description="Helical" evidence="8">
    <location>
        <begin position="267"/>
        <end position="292"/>
    </location>
</feature>
<feature type="transmembrane region" description="Helical" evidence="8">
    <location>
        <begin position="48"/>
        <end position="67"/>
    </location>
</feature>
<evidence type="ECO:0000256" key="2">
    <source>
        <dbReference type="ARBA" id="ARBA00022475"/>
    </source>
</evidence>
<accession>A0A4R8M4Y1</accession>
<dbReference type="EMBL" id="SORI01000024">
    <property type="protein sequence ID" value="TDY55361.1"/>
    <property type="molecule type" value="Genomic_DNA"/>
</dbReference>
<name>A0A4R8M4Y1_9BACT</name>
<evidence type="ECO:0000256" key="5">
    <source>
        <dbReference type="ARBA" id="ARBA00022989"/>
    </source>
</evidence>
<dbReference type="PANTHER" id="PTHR22926">
    <property type="entry name" value="PHOSPHO-N-ACETYLMURAMOYL-PENTAPEPTIDE-TRANSFERASE"/>
    <property type="match status" value="1"/>
</dbReference>
<dbReference type="GO" id="GO:0046872">
    <property type="term" value="F:metal ion binding"/>
    <property type="evidence" value="ECO:0007669"/>
    <property type="project" value="UniProtKB-KW"/>
</dbReference>
<evidence type="ECO:0000313" key="10">
    <source>
        <dbReference type="Proteomes" id="UP000295066"/>
    </source>
</evidence>
<evidence type="ECO:0000256" key="1">
    <source>
        <dbReference type="ARBA" id="ARBA00004651"/>
    </source>
</evidence>
<dbReference type="Pfam" id="PF00953">
    <property type="entry name" value="Glycos_transf_4"/>
    <property type="match status" value="1"/>
</dbReference>
<feature type="transmembrane region" description="Helical" evidence="8">
    <location>
        <begin position="166"/>
        <end position="183"/>
    </location>
</feature>
<evidence type="ECO:0000313" key="9">
    <source>
        <dbReference type="EMBL" id="TDY55361.1"/>
    </source>
</evidence>
<evidence type="ECO:0000256" key="4">
    <source>
        <dbReference type="ARBA" id="ARBA00022692"/>
    </source>
</evidence>
<evidence type="ECO:0000256" key="6">
    <source>
        <dbReference type="ARBA" id="ARBA00023136"/>
    </source>
</evidence>
<dbReference type="GO" id="GO:0044038">
    <property type="term" value="P:cell wall macromolecule biosynthetic process"/>
    <property type="evidence" value="ECO:0007669"/>
    <property type="project" value="TreeGrafter"/>
</dbReference>
<dbReference type="AlphaFoldDB" id="A0A4R8M4Y1"/>
<evidence type="ECO:0000256" key="7">
    <source>
        <dbReference type="PIRSR" id="PIRSR600715-1"/>
    </source>
</evidence>
<feature type="transmembrane region" description="Helical" evidence="8">
    <location>
        <begin position="224"/>
        <end position="246"/>
    </location>
</feature>
<dbReference type="RefSeq" id="WP_243833943.1">
    <property type="nucleotide sequence ID" value="NZ_SORI01000024.1"/>
</dbReference>
<dbReference type="Proteomes" id="UP000295066">
    <property type="component" value="Unassembled WGS sequence"/>
</dbReference>
<keyword evidence="4 8" id="KW-0812">Transmembrane</keyword>
<keyword evidence="7" id="KW-0460">Magnesium</keyword>